<accession>A0ABW0ERX0</accession>
<dbReference type="InterPro" id="IPR019587">
    <property type="entry name" value="Polyketide_cyclase/dehydratase"/>
</dbReference>
<reference evidence="2" key="1">
    <citation type="journal article" date="2019" name="Int. J. Syst. Evol. Microbiol.">
        <title>The Global Catalogue of Microorganisms (GCM) 10K type strain sequencing project: providing services to taxonomists for standard genome sequencing and annotation.</title>
        <authorList>
            <consortium name="The Broad Institute Genomics Platform"/>
            <consortium name="The Broad Institute Genome Sequencing Center for Infectious Disease"/>
            <person name="Wu L."/>
            <person name="Ma J."/>
        </authorList>
    </citation>
    <scope>NUCLEOTIDE SEQUENCE [LARGE SCALE GENOMIC DNA]</scope>
    <source>
        <strain evidence="2">CCUG 59778</strain>
    </source>
</reference>
<sequence length="152" mass="16840">MIEVVRSAEFAAGPEQVWAVVADARRVPDWFSLAERTEVVSGAGEGEKRRQHADWGGKRAEIDQTVIAFEPGRLIAWKHTAERVDGLPAPKYAKSSVFRVELESAGTTTTVTLRLRQEPVSALHGIMMRFGTRQLVRRMEESLVRLAGAIDG</sequence>
<evidence type="ECO:0000313" key="2">
    <source>
        <dbReference type="Proteomes" id="UP001596157"/>
    </source>
</evidence>
<evidence type="ECO:0000313" key="1">
    <source>
        <dbReference type="EMBL" id="MFC5288985.1"/>
    </source>
</evidence>
<comment type="caution">
    <text evidence="1">The sequence shown here is derived from an EMBL/GenBank/DDBJ whole genome shotgun (WGS) entry which is preliminary data.</text>
</comment>
<dbReference type="RefSeq" id="WP_378248832.1">
    <property type="nucleotide sequence ID" value="NZ_JBHSKF010000009.1"/>
</dbReference>
<keyword evidence="2" id="KW-1185">Reference proteome</keyword>
<gene>
    <name evidence="1" type="ORF">ACFPM7_18180</name>
</gene>
<protein>
    <submittedName>
        <fullName evidence="1">SRPBCC family protein</fullName>
    </submittedName>
</protein>
<dbReference type="Proteomes" id="UP001596157">
    <property type="component" value="Unassembled WGS sequence"/>
</dbReference>
<dbReference type="SUPFAM" id="SSF55961">
    <property type="entry name" value="Bet v1-like"/>
    <property type="match status" value="1"/>
</dbReference>
<dbReference type="InterPro" id="IPR023393">
    <property type="entry name" value="START-like_dom_sf"/>
</dbReference>
<organism evidence="1 2">
    <name type="scientific">Actinokineospora guangxiensis</name>
    <dbReference type="NCBI Taxonomy" id="1490288"/>
    <lineage>
        <taxon>Bacteria</taxon>
        <taxon>Bacillati</taxon>
        <taxon>Actinomycetota</taxon>
        <taxon>Actinomycetes</taxon>
        <taxon>Pseudonocardiales</taxon>
        <taxon>Pseudonocardiaceae</taxon>
        <taxon>Actinokineospora</taxon>
    </lineage>
</organism>
<dbReference type="EMBL" id="JBHSKF010000009">
    <property type="protein sequence ID" value="MFC5288985.1"/>
    <property type="molecule type" value="Genomic_DNA"/>
</dbReference>
<name>A0ABW0ERX0_9PSEU</name>
<proteinExistence type="predicted"/>
<dbReference type="Pfam" id="PF10604">
    <property type="entry name" value="Polyketide_cyc2"/>
    <property type="match status" value="1"/>
</dbReference>
<dbReference type="Gene3D" id="3.30.530.20">
    <property type="match status" value="1"/>
</dbReference>